<keyword evidence="2" id="KW-1005">Bacterial flagellum biogenesis</keyword>
<dbReference type="EMBL" id="JBHUMR010000008">
    <property type="protein sequence ID" value="MFD2616886.1"/>
    <property type="molecule type" value="Genomic_DNA"/>
</dbReference>
<reference evidence="4" key="1">
    <citation type="journal article" date="2019" name="Int. J. Syst. Evol. Microbiol.">
        <title>The Global Catalogue of Microorganisms (GCM) 10K type strain sequencing project: providing services to taxonomists for standard genome sequencing and annotation.</title>
        <authorList>
            <consortium name="The Broad Institute Genomics Platform"/>
            <consortium name="The Broad Institute Genome Sequencing Center for Infectious Disease"/>
            <person name="Wu L."/>
            <person name="Ma J."/>
        </authorList>
    </citation>
    <scope>NUCLEOTIDE SEQUENCE [LARGE SCALE GENOMIC DNA]</scope>
    <source>
        <strain evidence="4">TISTR 2241</strain>
    </source>
</reference>
<proteinExistence type="inferred from homology"/>
<gene>
    <name evidence="3" type="primary">flgD</name>
    <name evidence="3" type="ORF">ACFSTF_06125</name>
</gene>
<dbReference type="Proteomes" id="UP001597458">
    <property type="component" value="Unassembled WGS sequence"/>
</dbReference>
<accession>A0ABW5PPV1</accession>
<protein>
    <submittedName>
        <fullName evidence="3">Flagellar hook assembly protein FlgD</fullName>
    </submittedName>
</protein>
<evidence type="ECO:0000256" key="1">
    <source>
        <dbReference type="ARBA" id="ARBA00010577"/>
    </source>
</evidence>
<comment type="caution">
    <text evidence="3">The sequence shown here is derived from an EMBL/GenBank/DDBJ whole genome shotgun (WGS) entry which is preliminary data.</text>
</comment>
<evidence type="ECO:0000313" key="3">
    <source>
        <dbReference type="EMBL" id="MFD2616886.1"/>
    </source>
</evidence>
<keyword evidence="4" id="KW-1185">Reference proteome</keyword>
<name>A0ABW5PPV1_9BACI</name>
<keyword evidence="3" id="KW-0966">Cell projection</keyword>
<evidence type="ECO:0000313" key="4">
    <source>
        <dbReference type="Proteomes" id="UP001597458"/>
    </source>
</evidence>
<keyword evidence="3" id="KW-0282">Flagellum</keyword>
<dbReference type="RefSeq" id="WP_141189273.1">
    <property type="nucleotide sequence ID" value="NZ_JBHUMR010000008.1"/>
</dbReference>
<comment type="similarity">
    <text evidence="1">Belongs to the FlgD family.</text>
</comment>
<organism evidence="3 4">
    <name type="scientific">Terrilactibacillus laevilacticus</name>
    <dbReference type="NCBI Taxonomy" id="1380157"/>
    <lineage>
        <taxon>Bacteria</taxon>
        <taxon>Bacillati</taxon>
        <taxon>Bacillota</taxon>
        <taxon>Bacilli</taxon>
        <taxon>Bacillales</taxon>
        <taxon>Bacillaceae</taxon>
        <taxon>Terrilactibacillus</taxon>
    </lineage>
</organism>
<keyword evidence="3" id="KW-0969">Cilium</keyword>
<dbReference type="NCBIfam" id="NF007197">
    <property type="entry name" value="PRK09618.1"/>
    <property type="match status" value="1"/>
</dbReference>
<dbReference type="InterPro" id="IPR005648">
    <property type="entry name" value="FlgD"/>
</dbReference>
<dbReference type="Pfam" id="PF03963">
    <property type="entry name" value="FlgD"/>
    <property type="match status" value="1"/>
</dbReference>
<evidence type="ECO:0000256" key="2">
    <source>
        <dbReference type="ARBA" id="ARBA00022795"/>
    </source>
</evidence>
<sequence>MVVQAASNDYYLPKKSDTTSTSNGILGKDDFLKILITQLQNQDPTQPMDDKSFISQMASFTTLEQTQNMNDMLEKFVNGQSQNQLSNLSTMIGKQIEWNSTSTDDEGNTSTQLIKSTIKSVTMQNGSVEYITNDNQTLSPSQIVTVSEGQESNV</sequence>